<evidence type="ECO:0000313" key="2">
    <source>
        <dbReference type="Proteomes" id="UP000366872"/>
    </source>
</evidence>
<dbReference type="EMBL" id="CAAHFG010000001">
    <property type="protein sequence ID" value="VGO13618.1"/>
    <property type="molecule type" value="Genomic_DNA"/>
</dbReference>
<proteinExistence type="predicted"/>
<accession>A0A6C2U0X2</accession>
<dbReference type="SUPFAM" id="SSF82171">
    <property type="entry name" value="DPP6 N-terminal domain-like"/>
    <property type="match status" value="1"/>
</dbReference>
<protein>
    <recommendedName>
        <fullName evidence="3">Protein TolB</fullName>
    </recommendedName>
</protein>
<gene>
    <name evidence="1" type="ORF">PDESU_02175</name>
</gene>
<sequence length="293" mass="33374">MSRIDCFASCRWLDEFGRRVTLALFLGLSFSGVCAEVEGAEQEKMREELAARAPQILFIKRYPVTPSFYAYTEGQSDGQRERHFVPGSALCLLNVKTGEVETLLEDKTGVIRDVDVSFDGTRILFAWKKGPTIDDDDFHLFEMDAKTREIRQLTFGKGVADYEPCYLPNGDIVFASTRCVQTVDCWKTEVSNLYICDKDGNYLRRVGFDQVHTTHPSVLNDGRIAYTRWDYNDRGQLYPQPLFQMNPDGTGQTEYYGNNSWFPTVISHARAIPDSNKLIAVLHGHHTWQTGKN</sequence>
<dbReference type="InterPro" id="IPR011042">
    <property type="entry name" value="6-blade_b-propeller_TolB-like"/>
</dbReference>
<reference evidence="1 2" key="1">
    <citation type="submission" date="2019-04" db="EMBL/GenBank/DDBJ databases">
        <authorList>
            <person name="Van Vliet M D."/>
        </authorList>
    </citation>
    <scope>NUCLEOTIDE SEQUENCE [LARGE SCALE GENOMIC DNA]</scope>
    <source>
        <strain evidence="1 2">F1</strain>
    </source>
</reference>
<dbReference type="Gene3D" id="2.120.10.30">
    <property type="entry name" value="TolB, C-terminal domain"/>
    <property type="match status" value="1"/>
</dbReference>
<organism evidence="1 2">
    <name type="scientific">Pontiella desulfatans</name>
    <dbReference type="NCBI Taxonomy" id="2750659"/>
    <lineage>
        <taxon>Bacteria</taxon>
        <taxon>Pseudomonadati</taxon>
        <taxon>Kiritimatiellota</taxon>
        <taxon>Kiritimatiellia</taxon>
        <taxon>Kiritimatiellales</taxon>
        <taxon>Pontiellaceae</taxon>
        <taxon>Pontiella</taxon>
    </lineage>
</organism>
<dbReference type="AlphaFoldDB" id="A0A6C2U0X2"/>
<evidence type="ECO:0008006" key="3">
    <source>
        <dbReference type="Google" id="ProtNLM"/>
    </source>
</evidence>
<name>A0A6C2U0X2_PONDE</name>
<evidence type="ECO:0000313" key="1">
    <source>
        <dbReference type="EMBL" id="VGO13618.1"/>
    </source>
</evidence>
<dbReference type="Proteomes" id="UP000366872">
    <property type="component" value="Unassembled WGS sequence"/>
</dbReference>
<dbReference type="RefSeq" id="WP_136079171.1">
    <property type="nucleotide sequence ID" value="NZ_CAAHFG010000001.1"/>
</dbReference>
<keyword evidence="2" id="KW-1185">Reference proteome</keyword>